<feature type="compositionally biased region" description="Polar residues" evidence="1">
    <location>
        <begin position="1"/>
        <end position="10"/>
    </location>
</feature>
<evidence type="ECO:0000256" key="1">
    <source>
        <dbReference type="SAM" id="MobiDB-lite"/>
    </source>
</evidence>
<keyword evidence="3" id="KW-1185">Reference proteome</keyword>
<feature type="region of interest" description="Disordered" evidence="1">
    <location>
        <begin position="56"/>
        <end position="75"/>
    </location>
</feature>
<proteinExistence type="predicted"/>
<organism evidence="2 3">
    <name type="scientific">Uncinula necator</name>
    <name type="common">Grape powdery mildew</name>
    <dbReference type="NCBI Taxonomy" id="52586"/>
    <lineage>
        <taxon>Eukaryota</taxon>
        <taxon>Fungi</taxon>
        <taxon>Dikarya</taxon>
        <taxon>Ascomycota</taxon>
        <taxon>Pezizomycotina</taxon>
        <taxon>Leotiomycetes</taxon>
        <taxon>Erysiphales</taxon>
        <taxon>Erysiphaceae</taxon>
        <taxon>Erysiphe</taxon>
    </lineage>
</organism>
<evidence type="ECO:0000313" key="2">
    <source>
        <dbReference type="EMBL" id="KHJ34383.1"/>
    </source>
</evidence>
<protein>
    <submittedName>
        <fullName evidence="2">Uncharacterized protein</fullName>
    </submittedName>
</protein>
<name>A0A0B1P805_UNCNE</name>
<sequence>MISPLSTDNVMASKKNKSHPATCRKVTPAIPLSFLRIRQQIQAKRATILLEAKNAAQPSLQDIGKQEDPDEKKTLPQCSDISIKSNGIDNLMIDHEPNSLIISALAEKRVENTTELCSSKEPPDKLHNESKAANVEARVSKEETGHLTQKSNQTDNLSPNVVSGTLFKNDNLNFKAGEISNQQSTRVPIAHVNEKIMVCDNSESSKSSPAPPQSTAHPTPSFNYEQPLPGRHLTHRFHSGFPLNQSNIYSPLDQPPSCGYYVSMNGPGNPVPGDQFCRRQAFPVRSWQDISPAVNQIDACRLCDPTTPHSFQGSYSSAQERDFSKNFDIQASPAISNNRFSGNLDFIRNCPTNSLINANRDNYPPPLPILQNNIPQVDLFDGLIKYLSSQFANPTFADYNLELRYSDDRAAPVRIPGHSLIFARSIKLRHMILSARNETDGVSSKTLLIESDDRFLSTDGVYLAVHRLYGSPLLDLGAIIPIGPTGQYQLPSISISNERFDLALGYAAAGHLLKMEVVVDRGCEIASLALNWINLERALDFALDGGLEPQWKIHSWDPESPRATYGPSVNLIIVKAIGFICHNLPVHFQLDTSVSEARFALRLPKTLGQRQSCLSSHLSHIKFGDHTAENCSQLETQQIPTVVLSRILISLPWELLRYIFESPHLANTIESLNLRHQILMSVVQEREKRRLRVYNSPVPNLDRQKDLLKWKIVGWKEEVEALRGDEIHPKLIRSWADFRNPES</sequence>
<dbReference type="OMA" id="SDSFYMA"/>
<dbReference type="STRING" id="52586.A0A0B1P805"/>
<feature type="compositionally biased region" description="Polar residues" evidence="1">
    <location>
        <begin position="146"/>
        <end position="160"/>
    </location>
</feature>
<feature type="region of interest" description="Disordered" evidence="1">
    <location>
        <begin position="200"/>
        <end position="221"/>
    </location>
</feature>
<reference evidence="2 3" key="1">
    <citation type="journal article" date="2014" name="BMC Genomics">
        <title>Adaptive genomic structural variation in the grape powdery mildew pathogen, Erysiphe necator.</title>
        <authorList>
            <person name="Jones L."/>
            <person name="Riaz S."/>
            <person name="Morales-Cruz A."/>
            <person name="Amrine K.C."/>
            <person name="McGuire B."/>
            <person name="Gubler W.D."/>
            <person name="Walker M.A."/>
            <person name="Cantu D."/>
        </authorList>
    </citation>
    <scope>NUCLEOTIDE SEQUENCE [LARGE SCALE GENOMIC DNA]</scope>
    <source>
        <strain evidence="3">c</strain>
    </source>
</reference>
<dbReference type="Proteomes" id="UP000030854">
    <property type="component" value="Unassembled WGS sequence"/>
</dbReference>
<comment type="caution">
    <text evidence="2">The sequence shown here is derived from an EMBL/GenBank/DDBJ whole genome shotgun (WGS) entry which is preliminary data.</text>
</comment>
<feature type="compositionally biased region" description="Polar residues" evidence="1">
    <location>
        <begin position="201"/>
        <end position="221"/>
    </location>
</feature>
<accession>A0A0B1P805</accession>
<feature type="compositionally biased region" description="Basic and acidic residues" evidence="1">
    <location>
        <begin position="121"/>
        <end position="130"/>
    </location>
</feature>
<feature type="compositionally biased region" description="Basic and acidic residues" evidence="1">
    <location>
        <begin position="64"/>
        <end position="74"/>
    </location>
</feature>
<dbReference type="EMBL" id="JNVN01000907">
    <property type="protein sequence ID" value="KHJ34383.1"/>
    <property type="molecule type" value="Genomic_DNA"/>
</dbReference>
<dbReference type="AlphaFoldDB" id="A0A0B1P805"/>
<feature type="region of interest" description="Disordered" evidence="1">
    <location>
        <begin position="1"/>
        <end position="21"/>
    </location>
</feature>
<feature type="region of interest" description="Disordered" evidence="1">
    <location>
        <begin position="113"/>
        <end position="160"/>
    </location>
</feature>
<evidence type="ECO:0000313" key="3">
    <source>
        <dbReference type="Proteomes" id="UP000030854"/>
    </source>
</evidence>
<dbReference type="HOGENOM" id="CLU_017269_1_0_1"/>
<gene>
    <name evidence="2" type="ORF">EV44_g5145</name>
</gene>